<dbReference type="AlphaFoldDB" id="A0AAV4ANN1"/>
<evidence type="ECO:0000256" key="7">
    <source>
        <dbReference type="SAM" id="MobiDB-lite"/>
    </source>
</evidence>
<evidence type="ECO:0000256" key="6">
    <source>
        <dbReference type="ARBA" id="ARBA00023242"/>
    </source>
</evidence>
<protein>
    <recommendedName>
        <fullName evidence="3">Protein CUSTOS</fullName>
    </recommendedName>
</protein>
<evidence type="ECO:0000313" key="9">
    <source>
        <dbReference type="Proteomes" id="UP000735302"/>
    </source>
</evidence>
<dbReference type="GO" id="GO:0016055">
    <property type="term" value="P:Wnt signaling pathway"/>
    <property type="evidence" value="ECO:0007669"/>
    <property type="project" value="UniProtKB-KW"/>
</dbReference>
<dbReference type="GO" id="GO:0005635">
    <property type="term" value="C:nuclear envelope"/>
    <property type="evidence" value="ECO:0007669"/>
    <property type="project" value="UniProtKB-SubCell"/>
</dbReference>
<feature type="compositionally biased region" description="Basic residues" evidence="7">
    <location>
        <begin position="249"/>
        <end position="261"/>
    </location>
</feature>
<evidence type="ECO:0000256" key="3">
    <source>
        <dbReference type="ARBA" id="ARBA00013465"/>
    </source>
</evidence>
<keyword evidence="9" id="KW-1185">Reference proteome</keyword>
<evidence type="ECO:0000313" key="8">
    <source>
        <dbReference type="EMBL" id="GFO08948.1"/>
    </source>
</evidence>
<evidence type="ECO:0000256" key="4">
    <source>
        <dbReference type="ARBA" id="ARBA00022473"/>
    </source>
</evidence>
<evidence type="ECO:0000256" key="1">
    <source>
        <dbReference type="ARBA" id="ARBA00004259"/>
    </source>
</evidence>
<dbReference type="PANTHER" id="PTHR14482:SF0">
    <property type="entry name" value="PROTEIN CUSTOS"/>
    <property type="match status" value="1"/>
</dbReference>
<name>A0AAV4ANN1_9GAST</name>
<dbReference type="Pfam" id="PF23999">
    <property type="entry name" value="CUSTOS"/>
    <property type="match status" value="1"/>
</dbReference>
<proteinExistence type="inferred from homology"/>
<dbReference type="InterPro" id="IPR026694">
    <property type="entry name" value="CUSTOS"/>
</dbReference>
<keyword evidence="6" id="KW-0539">Nucleus</keyword>
<evidence type="ECO:0000256" key="5">
    <source>
        <dbReference type="ARBA" id="ARBA00022687"/>
    </source>
</evidence>
<feature type="region of interest" description="Disordered" evidence="7">
    <location>
        <begin position="151"/>
        <end position="172"/>
    </location>
</feature>
<feature type="region of interest" description="Disordered" evidence="7">
    <location>
        <begin position="58"/>
        <end position="85"/>
    </location>
</feature>
<comment type="similarity">
    <text evidence="2">Belongs to the CUSTOS family.</text>
</comment>
<dbReference type="EMBL" id="BLXT01004027">
    <property type="protein sequence ID" value="GFO08948.1"/>
    <property type="molecule type" value="Genomic_DNA"/>
</dbReference>
<feature type="compositionally biased region" description="Basic and acidic residues" evidence="7">
    <location>
        <begin position="262"/>
        <end position="273"/>
    </location>
</feature>
<dbReference type="Proteomes" id="UP000735302">
    <property type="component" value="Unassembled WGS sequence"/>
</dbReference>
<accession>A0AAV4ANN1</accession>
<dbReference type="PANTHER" id="PTHR14482">
    <property type="entry name" value="CHROMOSOME 12 ORF 43 HOMOLOG"/>
    <property type="match status" value="1"/>
</dbReference>
<sequence>MSSTSESSDDDEEQRKISEAVLGIDTSLFQNKKTDCGKAPGDLSITGNDLHTTRQELFHSKRKDGVDVTNLKSNRPQDNNDDDVEPLLQTTPEFRSYVAKQLSKLLDRDLSECLEQSAWEQHIKGSMKSTGGIRLFTHSKPIQLSTLTMKNSEKSQTKLKPRKRKIRLSSSSDSSEDEAIKACVFSVADIEQENQQLARLEVKPPEETTTTRFPVTNSLTTQSQAGICTFEKHIEQSDLKEKTNGEIRGKRKKKKEKKKKERSSNKCEEECLV</sequence>
<feature type="region of interest" description="Disordered" evidence="7">
    <location>
        <begin position="239"/>
        <end position="273"/>
    </location>
</feature>
<organism evidence="8 9">
    <name type="scientific">Plakobranchus ocellatus</name>
    <dbReference type="NCBI Taxonomy" id="259542"/>
    <lineage>
        <taxon>Eukaryota</taxon>
        <taxon>Metazoa</taxon>
        <taxon>Spiralia</taxon>
        <taxon>Lophotrochozoa</taxon>
        <taxon>Mollusca</taxon>
        <taxon>Gastropoda</taxon>
        <taxon>Heterobranchia</taxon>
        <taxon>Euthyneura</taxon>
        <taxon>Panpulmonata</taxon>
        <taxon>Sacoglossa</taxon>
        <taxon>Placobranchoidea</taxon>
        <taxon>Plakobranchidae</taxon>
        <taxon>Plakobranchus</taxon>
    </lineage>
</organism>
<feature type="compositionally biased region" description="Basic residues" evidence="7">
    <location>
        <begin position="157"/>
        <end position="167"/>
    </location>
</feature>
<comment type="subcellular location">
    <subcellularLocation>
        <location evidence="1">Nucleus envelope</location>
    </subcellularLocation>
</comment>
<keyword evidence="5" id="KW-0879">Wnt signaling pathway</keyword>
<evidence type="ECO:0000256" key="2">
    <source>
        <dbReference type="ARBA" id="ARBA00008632"/>
    </source>
</evidence>
<reference evidence="8 9" key="1">
    <citation type="journal article" date="2021" name="Elife">
        <title>Chloroplast acquisition without the gene transfer in kleptoplastic sea slugs, Plakobranchus ocellatus.</title>
        <authorList>
            <person name="Maeda T."/>
            <person name="Takahashi S."/>
            <person name="Yoshida T."/>
            <person name="Shimamura S."/>
            <person name="Takaki Y."/>
            <person name="Nagai Y."/>
            <person name="Toyoda A."/>
            <person name="Suzuki Y."/>
            <person name="Arimoto A."/>
            <person name="Ishii H."/>
            <person name="Satoh N."/>
            <person name="Nishiyama T."/>
            <person name="Hasebe M."/>
            <person name="Maruyama T."/>
            <person name="Minagawa J."/>
            <person name="Obokata J."/>
            <person name="Shigenobu S."/>
        </authorList>
    </citation>
    <scope>NUCLEOTIDE SEQUENCE [LARGE SCALE GENOMIC DNA]</scope>
</reference>
<keyword evidence="4" id="KW-0217">Developmental protein</keyword>
<gene>
    <name evidence="8" type="ORF">PoB_003545300</name>
</gene>
<feature type="compositionally biased region" description="Basic and acidic residues" evidence="7">
    <location>
        <begin position="239"/>
        <end position="248"/>
    </location>
</feature>
<comment type="caution">
    <text evidence="8">The sequence shown here is derived from an EMBL/GenBank/DDBJ whole genome shotgun (WGS) entry which is preliminary data.</text>
</comment>